<comment type="caution">
    <text evidence="1">The sequence shown here is derived from an EMBL/GenBank/DDBJ whole genome shotgun (WGS) entry which is preliminary data.</text>
</comment>
<evidence type="ECO:0000313" key="1">
    <source>
        <dbReference type="EMBL" id="RYQ91708.1"/>
    </source>
</evidence>
<keyword evidence="2" id="KW-1185">Reference proteome</keyword>
<evidence type="ECO:0008006" key="3">
    <source>
        <dbReference type="Google" id="ProtNLM"/>
    </source>
</evidence>
<sequence length="100" mass="11845">MYNEVRRQRSLHNGDVNAALRFLEVASRRDEKIYWSQEDFKLFGDVLAFDATHGQNKYNLPVVVFSRVNIHNVFLQPQWFQVRHNLRTHCMLADIEVEGV</sequence>
<proteinExistence type="predicted"/>
<gene>
    <name evidence="1" type="ORF">Ahy_B09g097706</name>
</gene>
<reference evidence="1 2" key="1">
    <citation type="submission" date="2019-01" db="EMBL/GenBank/DDBJ databases">
        <title>Sequencing of cultivated peanut Arachis hypogaea provides insights into genome evolution and oil improvement.</title>
        <authorList>
            <person name="Chen X."/>
        </authorList>
    </citation>
    <scope>NUCLEOTIDE SEQUENCE [LARGE SCALE GENOMIC DNA]</scope>
    <source>
        <strain evidence="2">cv. Fuhuasheng</strain>
        <tissue evidence="1">Leaves</tissue>
    </source>
</reference>
<name>A0A444XPR3_ARAHY</name>
<accession>A0A444XPR3</accession>
<organism evidence="1 2">
    <name type="scientific">Arachis hypogaea</name>
    <name type="common">Peanut</name>
    <dbReference type="NCBI Taxonomy" id="3818"/>
    <lineage>
        <taxon>Eukaryota</taxon>
        <taxon>Viridiplantae</taxon>
        <taxon>Streptophyta</taxon>
        <taxon>Embryophyta</taxon>
        <taxon>Tracheophyta</taxon>
        <taxon>Spermatophyta</taxon>
        <taxon>Magnoliopsida</taxon>
        <taxon>eudicotyledons</taxon>
        <taxon>Gunneridae</taxon>
        <taxon>Pentapetalae</taxon>
        <taxon>rosids</taxon>
        <taxon>fabids</taxon>
        <taxon>Fabales</taxon>
        <taxon>Fabaceae</taxon>
        <taxon>Papilionoideae</taxon>
        <taxon>50 kb inversion clade</taxon>
        <taxon>dalbergioids sensu lato</taxon>
        <taxon>Dalbergieae</taxon>
        <taxon>Pterocarpus clade</taxon>
        <taxon>Arachis</taxon>
    </lineage>
</organism>
<dbReference type="EMBL" id="SDMP01000019">
    <property type="protein sequence ID" value="RYQ91708.1"/>
    <property type="molecule type" value="Genomic_DNA"/>
</dbReference>
<dbReference type="AlphaFoldDB" id="A0A444XPR3"/>
<dbReference type="Proteomes" id="UP000289738">
    <property type="component" value="Chromosome B09"/>
</dbReference>
<evidence type="ECO:0000313" key="2">
    <source>
        <dbReference type="Proteomes" id="UP000289738"/>
    </source>
</evidence>
<protein>
    <recommendedName>
        <fullName evidence="3">Protein FAR1-RELATED SEQUENCE</fullName>
    </recommendedName>
</protein>